<protein>
    <submittedName>
        <fullName evidence="1">Uncharacterized protein</fullName>
    </submittedName>
</protein>
<accession>A0A2H3DAI5</accession>
<dbReference type="EMBL" id="KZ293673">
    <property type="protein sequence ID" value="PBK88442.1"/>
    <property type="molecule type" value="Genomic_DNA"/>
</dbReference>
<organism evidence="1 2">
    <name type="scientific">Armillaria gallica</name>
    <name type="common">Bulbous honey fungus</name>
    <name type="synonym">Armillaria bulbosa</name>
    <dbReference type="NCBI Taxonomy" id="47427"/>
    <lineage>
        <taxon>Eukaryota</taxon>
        <taxon>Fungi</taxon>
        <taxon>Dikarya</taxon>
        <taxon>Basidiomycota</taxon>
        <taxon>Agaricomycotina</taxon>
        <taxon>Agaricomycetes</taxon>
        <taxon>Agaricomycetidae</taxon>
        <taxon>Agaricales</taxon>
        <taxon>Marasmiineae</taxon>
        <taxon>Physalacriaceae</taxon>
        <taxon>Armillaria</taxon>
    </lineage>
</organism>
<reference evidence="2" key="1">
    <citation type="journal article" date="2017" name="Nat. Ecol. Evol.">
        <title>Genome expansion and lineage-specific genetic innovations in the forest pathogenic fungi Armillaria.</title>
        <authorList>
            <person name="Sipos G."/>
            <person name="Prasanna A.N."/>
            <person name="Walter M.C."/>
            <person name="O'Connor E."/>
            <person name="Balint B."/>
            <person name="Krizsan K."/>
            <person name="Kiss B."/>
            <person name="Hess J."/>
            <person name="Varga T."/>
            <person name="Slot J."/>
            <person name="Riley R."/>
            <person name="Boka B."/>
            <person name="Rigling D."/>
            <person name="Barry K."/>
            <person name="Lee J."/>
            <person name="Mihaltcheva S."/>
            <person name="LaButti K."/>
            <person name="Lipzen A."/>
            <person name="Waldron R."/>
            <person name="Moloney N.M."/>
            <person name="Sperisen C."/>
            <person name="Kredics L."/>
            <person name="Vagvoelgyi C."/>
            <person name="Patrignani A."/>
            <person name="Fitzpatrick D."/>
            <person name="Nagy I."/>
            <person name="Doyle S."/>
            <person name="Anderson J.B."/>
            <person name="Grigoriev I.V."/>
            <person name="Gueldener U."/>
            <person name="Muensterkoetter M."/>
            <person name="Nagy L.G."/>
        </authorList>
    </citation>
    <scope>NUCLEOTIDE SEQUENCE [LARGE SCALE GENOMIC DNA]</scope>
    <source>
        <strain evidence="2">Ar21-2</strain>
    </source>
</reference>
<keyword evidence="2" id="KW-1185">Reference proteome</keyword>
<evidence type="ECO:0000313" key="2">
    <source>
        <dbReference type="Proteomes" id="UP000217790"/>
    </source>
</evidence>
<dbReference type="Proteomes" id="UP000217790">
    <property type="component" value="Unassembled WGS sequence"/>
</dbReference>
<sequence length="94" mass="11163">MVPKSSFPPAQEDWIKPKISEYLLKVMYGKEWVHGQPPPKDDYNLTKWVEQQGEDLENAFSDFYKALPPKELDNLRKKFTTKFWNAKNDERMPS</sequence>
<dbReference type="OrthoDB" id="3269304at2759"/>
<dbReference type="InParanoid" id="A0A2H3DAI5"/>
<gene>
    <name evidence="1" type="ORF">ARMGADRAFT_1084765</name>
</gene>
<name>A0A2H3DAI5_ARMGA</name>
<proteinExistence type="predicted"/>
<dbReference type="STRING" id="47427.A0A2H3DAI5"/>
<evidence type="ECO:0000313" key="1">
    <source>
        <dbReference type="EMBL" id="PBK88442.1"/>
    </source>
</evidence>
<dbReference type="AlphaFoldDB" id="A0A2H3DAI5"/>